<keyword evidence="3" id="KW-1185">Reference proteome</keyword>
<evidence type="ECO:0000313" key="3">
    <source>
        <dbReference type="Proteomes" id="UP000322667"/>
    </source>
</evidence>
<gene>
    <name evidence="2" type="ORF">ES332_D05G246600v1</name>
</gene>
<sequence>MLKGFLGINRKEGKKRNMTRKRSQEYLFSNIWCWAIVGVICDCGHQTMLFLVVFRVTEFLNLSNSPTKLSKWQQPPPHTTFTGVIFM</sequence>
<protein>
    <submittedName>
        <fullName evidence="2">Uncharacterized protein</fullName>
    </submittedName>
</protein>
<organism evidence="2 3">
    <name type="scientific">Gossypium tomentosum</name>
    <name type="common">Hawaiian cotton</name>
    <name type="synonym">Gossypium sandvicense</name>
    <dbReference type="NCBI Taxonomy" id="34277"/>
    <lineage>
        <taxon>Eukaryota</taxon>
        <taxon>Viridiplantae</taxon>
        <taxon>Streptophyta</taxon>
        <taxon>Embryophyta</taxon>
        <taxon>Tracheophyta</taxon>
        <taxon>Spermatophyta</taxon>
        <taxon>Magnoliopsida</taxon>
        <taxon>eudicotyledons</taxon>
        <taxon>Gunneridae</taxon>
        <taxon>Pentapetalae</taxon>
        <taxon>rosids</taxon>
        <taxon>malvids</taxon>
        <taxon>Malvales</taxon>
        <taxon>Malvaceae</taxon>
        <taxon>Malvoideae</taxon>
        <taxon>Gossypium</taxon>
    </lineage>
</organism>
<keyword evidence="1" id="KW-0472">Membrane</keyword>
<reference evidence="2 3" key="1">
    <citation type="submission" date="2019-07" db="EMBL/GenBank/DDBJ databases">
        <title>WGS assembly of Gossypium tomentosum.</title>
        <authorList>
            <person name="Chen Z.J."/>
            <person name="Sreedasyam A."/>
            <person name="Ando A."/>
            <person name="Song Q."/>
            <person name="De L."/>
            <person name="Hulse-Kemp A."/>
            <person name="Ding M."/>
            <person name="Ye W."/>
            <person name="Kirkbride R."/>
            <person name="Jenkins J."/>
            <person name="Plott C."/>
            <person name="Lovell J."/>
            <person name="Lin Y.-M."/>
            <person name="Vaughn R."/>
            <person name="Liu B."/>
            <person name="Li W."/>
            <person name="Simpson S."/>
            <person name="Scheffler B."/>
            <person name="Saski C."/>
            <person name="Grover C."/>
            <person name="Hu G."/>
            <person name="Conover J."/>
            <person name="Carlson J."/>
            <person name="Shu S."/>
            <person name="Boston L."/>
            <person name="Williams M."/>
            <person name="Peterson D."/>
            <person name="Mcgee K."/>
            <person name="Jones D."/>
            <person name="Wendel J."/>
            <person name="Stelly D."/>
            <person name="Grimwood J."/>
            <person name="Schmutz J."/>
        </authorList>
    </citation>
    <scope>NUCLEOTIDE SEQUENCE [LARGE SCALE GENOMIC DNA]</scope>
    <source>
        <strain evidence="2">7179.01</strain>
    </source>
</reference>
<dbReference type="EMBL" id="CM017627">
    <property type="protein sequence ID" value="TYH72318.1"/>
    <property type="molecule type" value="Genomic_DNA"/>
</dbReference>
<keyword evidence="1" id="KW-1133">Transmembrane helix</keyword>
<evidence type="ECO:0000256" key="1">
    <source>
        <dbReference type="SAM" id="Phobius"/>
    </source>
</evidence>
<feature type="transmembrane region" description="Helical" evidence="1">
    <location>
        <begin position="26"/>
        <end position="54"/>
    </location>
</feature>
<proteinExistence type="predicted"/>
<evidence type="ECO:0000313" key="2">
    <source>
        <dbReference type="EMBL" id="TYH72318.1"/>
    </source>
</evidence>
<name>A0A5D2KYY1_GOSTO</name>
<dbReference type="Proteomes" id="UP000322667">
    <property type="component" value="Chromosome D05"/>
</dbReference>
<dbReference type="AlphaFoldDB" id="A0A5D2KYY1"/>
<accession>A0A5D2KYY1</accession>
<keyword evidence="1" id="KW-0812">Transmembrane</keyword>
<dbReference type="EMBL" id="CM017627">
    <property type="protein sequence ID" value="TYH72319.1"/>
    <property type="molecule type" value="Genomic_DNA"/>
</dbReference>